<reference evidence="1" key="1">
    <citation type="journal article" date="2023" name="Insect Mol. Biol.">
        <title>Genome sequencing provides insights into the evolution of gene families encoding plant cell wall-degrading enzymes in longhorned beetles.</title>
        <authorList>
            <person name="Shin N.R."/>
            <person name="Okamura Y."/>
            <person name="Kirsch R."/>
            <person name="Pauchet Y."/>
        </authorList>
    </citation>
    <scope>NUCLEOTIDE SEQUENCE</scope>
    <source>
        <strain evidence="1">AMC_N1</strain>
    </source>
</reference>
<organism evidence="1 2">
    <name type="scientific">Aromia moschata</name>
    <dbReference type="NCBI Taxonomy" id="1265417"/>
    <lineage>
        <taxon>Eukaryota</taxon>
        <taxon>Metazoa</taxon>
        <taxon>Ecdysozoa</taxon>
        <taxon>Arthropoda</taxon>
        <taxon>Hexapoda</taxon>
        <taxon>Insecta</taxon>
        <taxon>Pterygota</taxon>
        <taxon>Neoptera</taxon>
        <taxon>Endopterygota</taxon>
        <taxon>Coleoptera</taxon>
        <taxon>Polyphaga</taxon>
        <taxon>Cucujiformia</taxon>
        <taxon>Chrysomeloidea</taxon>
        <taxon>Cerambycidae</taxon>
        <taxon>Cerambycinae</taxon>
        <taxon>Callichromatini</taxon>
        <taxon>Aromia</taxon>
    </lineage>
</organism>
<sequence>MDLTKGSESHTRGDLNKLVRKINSRDYTTFFFNNAYRNEINVPRLGGAPADLVTPALFRLTRESLIPKFPRGPLPLQESFRMGFSTVAIIVEEVCTSIWDRLQPLYMPEPTQELWEKSILGYKSLWQFPNCLGSIDGKHTNQYQGQSANQVECRLSRLLSNGEVIFFRVLPRSSKLT</sequence>
<dbReference type="Proteomes" id="UP001162162">
    <property type="component" value="Unassembled WGS sequence"/>
</dbReference>
<name>A0AAV8X476_9CUCU</name>
<dbReference type="AlphaFoldDB" id="A0AAV8X476"/>
<keyword evidence="2" id="KW-1185">Reference proteome</keyword>
<comment type="caution">
    <text evidence="1">The sequence shown here is derived from an EMBL/GenBank/DDBJ whole genome shotgun (WGS) entry which is preliminary data.</text>
</comment>
<proteinExistence type="predicted"/>
<accession>A0AAV8X476</accession>
<gene>
    <name evidence="1" type="ORF">NQ318_010591</name>
</gene>
<evidence type="ECO:0000313" key="2">
    <source>
        <dbReference type="Proteomes" id="UP001162162"/>
    </source>
</evidence>
<evidence type="ECO:0008006" key="3">
    <source>
        <dbReference type="Google" id="ProtNLM"/>
    </source>
</evidence>
<dbReference type="EMBL" id="JAPWTK010001267">
    <property type="protein sequence ID" value="KAJ8933223.1"/>
    <property type="molecule type" value="Genomic_DNA"/>
</dbReference>
<evidence type="ECO:0000313" key="1">
    <source>
        <dbReference type="EMBL" id="KAJ8933223.1"/>
    </source>
</evidence>
<protein>
    <recommendedName>
        <fullName evidence="3">Reverse transcriptase</fullName>
    </recommendedName>
</protein>